<keyword evidence="1" id="KW-0472">Membrane</keyword>
<evidence type="ECO:0000313" key="2">
    <source>
        <dbReference type="EMBL" id="SAI85892.1"/>
    </source>
</evidence>
<dbReference type="AlphaFoldDB" id="A0A157T3G0"/>
<protein>
    <submittedName>
        <fullName evidence="2">Peptidase A5</fullName>
    </submittedName>
</protein>
<gene>
    <name evidence="2" type="ORF">SSOP1_2338</name>
</gene>
<evidence type="ECO:0000256" key="1">
    <source>
        <dbReference type="SAM" id="Phobius"/>
    </source>
</evidence>
<evidence type="ECO:0000313" key="3">
    <source>
        <dbReference type="Proteomes" id="UP000076770"/>
    </source>
</evidence>
<keyword evidence="1" id="KW-1133">Transmembrane helix</keyword>
<proteinExistence type="predicted"/>
<reference evidence="3" key="1">
    <citation type="submission" date="2016-04" db="EMBL/GenBank/DDBJ databases">
        <authorList>
            <person name="Shah S.A."/>
            <person name="Garrett R.A."/>
        </authorList>
    </citation>
    <scope>NUCLEOTIDE SEQUENCE [LARGE SCALE GENOMIC DNA]</scope>
    <source>
        <strain evidence="3">ATCC 35091 / DSM 1616 / JCM 8930 / NBRC 15331 / P1</strain>
    </source>
</reference>
<dbReference type="InterPro" id="IPR007981">
    <property type="entry name" value="Peptidase_A5"/>
</dbReference>
<accession>A0A157T3G0</accession>
<organism evidence="2 3">
    <name type="scientific">Saccharolobus solfataricus</name>
    <name type="common">Sulfolobus solfataricus</name>
    <dbReference type="NCBI Taxonomy" id="2287"/>
    <lineage>
        <taxon>Archaea</taxon>
        <taxon>Thermoproteota</taxon>
        <taxon>Thermoprotei</taxon>
        <taxon>Sulfolobales</taxon>
        <taxon>Sulfolobaceae</taxon>
        <taxon>Saccharolobus</taxon>
    </lineage>
</organism>
<dbReference type="PATRIC" id="fig|2287.9.peg.2463"/>
<keyword evidence="1" id="KW-0812">Transmembrane</keyword>
<dbReference type="Pfam" id="PF05317">
    <property type="entry name" value="Thermopsin"/>
    <property type="match status" value="1"/>
</dbReference>
<sequence>MMYKVLLIIILLLPLSMPLSIPTTSQPSALAFPSGVTSYPLNTIIYTDFVMGRINISYLNIGSSYLPGGEYFTTGNASLQLNAMVLGEYWAQNVILFHQISNNTFYATLIVNLWNLSGPFSNTTSNSLVYQGLGVICYQGPTFKVTLPLSISLFMEIVNSTLNFGYNINGQKGIYFRYPIIGLFQLGGLSLLGLPNDLELVWGGPGGGSVVFMNVSSIANLYYFNGNTLTIVPNAYSIGFDTAESAYGVKVYSTFPSVFSPIVIETSGVNVPSVLWPIPPHVLVNQTSNKITVKLSISNKSLSGQAVYLETGFPPSVISSAVTNSSGIAVFPNNNYSFYVVYFPGNFTLSSTYYFSSPILNSLSSKFRSYYQDLLNFLNSAQNSFKKGIKSVLSKQETSITTTTLTSTTSSSSQFGVNLYIVLYILAFVIGMVISAILIRFKL</sequence>
<feature type="transmembrane region" description="Helical" evidence="1">
    <location>
        <begin position="417"/>
        <end position="439"/>
    </location>
</feature>
<dbReference type="Proteomes" id="UP000076770">
    <property type="component" value="Chromosome i"/>
</dbReference>
<dbReference type="EMBL" id="LT549890">
    <property type="protein sequence ID" value="SAI85892.1"/>
    <property type="molecule type" value="Genomic_DNA"/>
</dbReference>
<name>A0A157T3G0_SACSO</name>